<accession>F2E4M7</accession>
<proteinExistence type="evidence at transcript level"/>
<reference evidence="2" key="1">
    <citation type="journal article" date="2011" name="Plant Physiol.">
        <title>Comprehensive sequence analysis of 24,783 barley full-length cDNAs derived from 12 clone libraries.</title>
        <authorList>
            <person name="Matsumoto T."/>
            <person name="Tanaka T."/>
            <person name="Sakai H."/>
            <person name="Amano N."/>
            <person name="Kanamori H."/>
            <person name="Kurita K."/>
            <person name="Kikuta A."/>
            <person name="Kamiya K."/>
            <person name="Yamamoto M."/>
            <person name="Ikawa H."/>
            <person name="Fujii N."/>
            <person name="Hori K."/>
            <person name="Itoh T."/>
            <person name="Sato K."/>
        </authorList>
    </citation>
    <scope>NUCLEOTIDE SEQUENCE</scope>
    <source>
        <tissue evidence="2">Shoot and root</tissue>
    </source>
</reference>
<evidence type="ECO:0000256" key="1">
    <source>
        <dbReference type="SAM" id="MobiDB-lite"/>
    </source>
</evidence>
<feature type="region of interest" description="Disordered" evidence="1">
    <location>
        <begin position="1"/>
        <end position="97"/>
    </location>
</feature>
<feature type="compositionally biased region" description="Low complexity" evidence="1">
    <location>
        <begin position="38"/>
        <end position="57"/>
    </location>
</feature>
<evidence type="ECO:0000313" key="2">
    <source>
        <dbReference type="EMBL" id="BAK02299.1"/>
    </source>
</evidence>
<dbReference type="PANTHER" id="PTHR32133:SF318">
    <property type="entry name" value="GENOME ASSEMBLY, CHROMOSOME: II"/>
    <property type="match status" value="1"/>
</dbReference>
<dbReference type="PANTHER" id="PTHR32133">
    <property type="entry name" value="OS07G0120400 PROTEIN"/>
    <property type="match status" value="1"/>
</dbReference>
<dbReference type="AlphaFoldDB" id="F2E4M7"/>
<name>F2E4M7_HORVV</name>
<organism evidence="2">
    <name type="scientific">Hordeum vulgare subsp. vulgare</name>
    <name type="common">Domesticated barley</name>
    <dbReference type="NCBI Taxonomy" id="112509"/>
    <lineage>
        <taxon>Eukaryota</taxon>
        <taxon>Viridiplantae</taxon>
        <taxon>Streptophyta</taxon>
        <taxon>Embryophyta</taxon>
        <taxon>Tracheophyta</taxon>
        <taxon>Spermatophyta</taxon>
        <taxon>Magnoliopsida</taxon>
        <taxon>Liliopsida</taxon>
        <taxon>Poales</taxon>
        <taxon>Poaceae</taxon>
        <taxon>BOP clade</taxon>
        <taxon>Pooideae</taxon>
        <taxon>Triticodae</taxon>
        <taxon>Triticeae</taxon>
        <taxon>Hordeinae</taxon>
        <taxon>Hordeum</taxon>
    </lineage>
</organism>
<feature type="non-terminal residue" evidence="2">
    <location>
        <position position="1"/>
    </location>
</feature>
<protein>
    <submittedName>
        <fullName evidence="2">Predicted protein</fullName>
    </submittedName>
</protein>
<sequence>GPRSPHFSPPEALVSAAAPCRRQRADGRARRGGPAPPTAGGSRLALPRLRRLQALAQHPRRPALSPPLPRVPRNASHPGTLPPGRQLRPHLRPRPLPTPVSANGMLWTAAMAAPSSPTSGPPLTSSSFDPVTGHQHRVASPYHYPFIVCAAVLCAAQGCDHHGCQGGHFHLVFASTDQAGTISAWLYSSETAEWAQFTFSLPHKCCTPNIGYFNILVG</sequence>
<dbReference type="EMBL" id="AK371101">
    <property type="protein sequence ID" value="BAK02299.1"/>
    <property type="molecule type" value="mRNA"/>
</dbReference>